<dbReference type="InterPro" id="IPR016162">
    <property type="entry name" value="Ald_DH_N"/>
</dbReference>
<dbReference type="GO" id="GO:0004777">
    <property type="term" value="F:succinate-semialdehyde dehydrogenase (NAD+) activity"/>
    <property type="evidence" value="ECO:0007669"/>
    <property type="project" value="TreeGrafter"/>
</dbReference>
<feature type="domain" description="Aldehyde dehydrogenase" evidence="6">
    <location>
        <begin position="6"/>
        <end position="455"/>
    </location>
</feature>
<comment type="similarity">
    <text evidence="1 5">Belongs to the aldehyde dehydrogenase family.</text>
</comment>
<name>A9KFQ7_COXBN</name>
<dbReference type="Proteomes" id="UP000008555">
    <property type="component" value="Chromosome"/>
</dbReference>
<dbReference type="EC" id="1.2.1.16" evidence="7"/>
<dbReference type="InterPro" id="IPR016161">
    <property type="entry name" value="Ald_DH/histidinol_DH"/>
</dbReference>
<evidence type="ECO:0000256" key="1">
    <source>
        <dbReference type="ARBA" id="ARBA00009986"/>
    </source>
</evidence>
<evidence type="ECO:0000256" key="4">
    <source>
        <dbReference type="PROSITE-ProRule" id="PRU10007"/>
    </source>
</evidence>
<dbReference type="SUPFAM" id="SSF53720">
    <property type="entry name" value="ALDH-like"/>
    <property type="match status" value="1"/>
</dbReference>
<dbReference type="CDD" id="cd07100">
    <property type="entry name" value="ALDH_SSADH1_GabD1"/>
    <property type="match status" value="1"/>
</dbReference>
<accession>A9KFQ7</accession>
<dbReference type="FunFam" id="3.40.309.10:FF:000009">
    <property type="entry name" value="Aldehyde dehydrogenase A"/>
    <property type="match status" value="1"/>
</dbReference>
<dbReference type="FunFam" id="3.40.605.10:FF:000012">
    <property type="entry name" value="NAD-dependent succinate-semialdehyde dehydrogenase"/>
    <property type="match status" value="1"/>
</dbReference>
<dbReference type="EMBL" id="CP000733">
    <property type="protein sequence ID" value="ABS76954.2"/>
    <property type="molecule type" value="Genomic_DNA"/>
</dbReference>
<organism evidence="7 8">
    <name type="scientific">Coxiella burnetii (strain Dugway 5J108-111)</name>
    <dbReference type="NCBI Taxonomy" id="434922"/>
    <lineage>
        <taxon>Bacteria</taxon>
        <taxon>Pseudomonadati</taxon>
        <taxon>Pseudomonadota</taxon>
        <taxon>Gammaproteobacteria</taxon>
        <taxon>Legionellales</taxon>
        <taxon>Coxiellaceae</taxon>
        <taxon>Coxiella</taxon>
    </lineage>
</organism>
<proteinExistence type="inferred from homology"/>
<gene>
    <name evidence="7" type="ordered locus">CBUD_1292</name>
</gene>
<dbReference type="Gene3D" id="3.40.309.10">
    <property type="entry name" value="Aldehyde Dehydrogenase, Chain A, domain 2"/>
    <property type="match status" value="1"/>
</dbReference>
<sequence length="458" mass="50105">MPFMPIRTTNPSTGEVIKTYQEMTDQQVEDIINDVHYDYEKWRSVGFKERGGKLRRIAERLRKDKTDYAKLIATEMGKPITAGEAEAEKCAWVCDYYADHAEALLKPRIVNTDWKKSYVTYQPSGVIFGIMPWNFPLWQVFRFAAPNLMAGHGCLLKHASISTGTALAIEKLIQSADLPDNIFRTLVINTEKASDVISHPKISAVTLTGSEGAGKAVGSAAGKALKKVVLELGGNDAYLILKDADLEKAAEACVESRLSNSGQSCIAAKRLIIVENVYDEFKALVIEKAQSYRMGDPLKKETELGPLARSDLRDTVHGQVRESIDKGALLETGGEIPESKGFYYPPTVLSGVRAGQPAFDDEVFGPVIALIRAKDEKHAIEIANNSKFGLGAAVFTNDNERGEKISASELQAGTCVVNTFVKSDPRLPFGGVKHSGYGRELAAEGIRSFMNVKTVVVD</sequence>
<dbReference type="InterPro" id="IPR029510">
    <property type="entry name" value="Ald_DH_CS_GLU"/>
</dbReference>
<dbReference type="Gene3D" id="3.40.605.10">
    <property type="entry name" value="Aldehyde Dehydrogenase, Chain A, domain 1"/>
    <property type="match status" value="1"/>
</dbReference>
<dbReference type="InterPro" id="IPR047110">
    <property type="entry name" value="GABD/Sad-like"/>
</dbReference>
<keyword evidence="3 5" id="KW-0560">Oxidoreductase</keyword>
<evidence type="ECO:0000256" key="5">
    <source>
        <dbReference type="RuleBase" id="RU003345"/>
    </source>
</evidence>
<dbReference type="Pfam" id="PF00171">
    <property type="entry name" value="Aldedh"/>
    <property type="match status" value="1"/>
</dbReference>
<evidence type="ECO:0000256" key="3">
    <source>
        <dbReference type="ARBA" id="ARBA00023002"/>
    </source>
</evidence>
<dbReference type="InterPro" id="IPR015590">
    <property type="entry name" value="Aldehyde_DH_dom"/>
</dbReference>
<dbReference type="InterPro" id="IPR016160">
    <property type="entry name" value="Ald_DH_CS_CYS"/>
</dbReference>
<feature type="active site" evidence="4">
    <location>
        <position position="231"/>
    </location>
</feature>
<dbReference type="KEGG" id="cbd:CBUD_1292"/>
<evidence type="ECO:0000256" key="2">
    <source>
        <dbReference type="ARBA" id="ARBA00022857"/>
    </source>
</evidence>
<dbReference type="AlphaFoldDB" id="A9KFQ7"/>
<evidence type="ECO:0000313" key="7">
    <source>
        <dbReference type="EMBL" id="ABS76954.2"/>
    </source>
</evidence>
<dbReference type="PROSITE" id="PS00070">
    <property type="entry name" value="ALDEHYDE_DEHYDR_CYS"/>
    <property type="match status" value="1"/>
</dbReference>
<keyword evidence="2" id="KW-0521">NADP</keyword>
<dbReference type="RefSeq" id="WP_011997019.1">
    <property type="nucleotide sequence ID" value="NC_009727.1"/>
</dbReference>
<dbReference type="InterPro" id="IPR016163">
    <property type="entry name" value="Ald_DH_C"/>
</dbReference>
<reference evidence="7 8" key="1">
    <citation type="journal article" date="2009" name="Infect. Immun.">
        <title>Comparative genomics reveal extensive transposon-mediated genomic plasticity and diversity among potential effector proteins within the genus Coxiella.</title>
        <authorList>
            <person name="Beare P.A."/>
            <person name="Unsworth N."/>
            <person name="Andoh M."/>
            <person name="Voth D.E."/>
            <person name="Omsland A."/>
            <person name="Gilk S.D."/>
            <person name="Williams K.P."/>
            <person name="Sobral B.W."/>
            <person name="Kupko J.J.III."/>
            <person name="Porcella S.F."/>
            <person name="Samuel J.E."/>
            <person name="Heinzen R.A."/>
        </authorList>
    </citation>
    <scope>NUCLEOTIDE SEQUENCE [LARGE SCALE GENOMIC DNA]</scope>
    <source>
        <strain evidence="7 8">Dugway 5J108-111</strain>
    </source>
</reference>
<dbReference type="InterPro" id="IPR044148">
    <property type="entry name" value="ALDH_GabD1-like"/>
</dbReference>
<protein>
    <submittedName>
        <fullName evidence="7">Succinate-semialdehyde dehydrogenase (NADP+)</fullName>
        <ecNumber evidence="7">1.2.1.16</ecNumber>
    </submittedName>
</protein>
<evidence type="ECO:0000259" key="6">
    <source>
        <dbReference type="Pfam" id="PF00171"/>
    </source>
</evidence>
<evidence type="ECO:0000313" key="8">
    <source>
        <dbReference type="Proteomes" id="UP000008555"/>
    </source>
</evidence>
<dbReference type="PANTHER" id="PTHR43217">
    <property type="entry name" value="SUCCINATE SEMIALDEHYDE DEHYDROGENASE [NAD(P)+] SAD"/>
    <property type="match status" value="1"/>
</dbReference>
<dbReference type="HOGENOM" id="CLU_005391_1_0_6"/>
<dbReference type="GO" id="GO:0004030">
    <property type="term" value="F:aldehyde dehydrogenase [NAD(P)+] activity"/>
    <property type="evidence" value="ECO:0007669"/>
    <property type="project" value="InterPro"/>
</dbReference>
<dbReference type="PROSITE" id="PS00687">
    <property type="entry name" value="ALDEHYDE_DEHYDR_GLU"/>
    <property type="match status" value="1"/>
</dbReference>
<dbReference type="PANTHER" id="PTHR43217:SF1">
    <property type="entry name" value="SUCCINATE SEMIALDEHYDE DEHYDROGENASE [NAD(P)+] SAD"/>
    <property type="match status" value="1"/>
</dbReference>